<accession>A0AAW1MP80</accession>
<dbReference type="AlphaFoldDB" id="A0AAW1MP80"/>
<keyword evidence="3" id="KW-1185">Reference proteome</keyword>
<keyword evidence="1" id="KW-0732">Signal</keyword>
<organism evidence="2 3">
    <name type="scientific">Popillia japonica</name>
    <name type="common">Japanese beetle</name>
    <dbReference type="NCBI Taxonomy" id="7064"/>
    <lineage>
        <taxon>Eukaryota</taxon>
        <taxon>Metazoa</taxon>
        <taxon>Ecdysozoa</taxon>
        <taxon>Arthropoda</taxon>
        <taxon>Hexapoda</taxon>
        <taxon>Insecta</taxon>
        <taxon>Pterygota</taxon>
        <taxon>Neoptera</taxon>
        <taxon>Endopterygota</taxon>
        <taxon>Coleoptera</taxon>
        <taxon>Polyphaga</taxon>
        <taxon>Scarabaeiformia</taxon>
        <taxon>Scarabaeidae</taxon>
        <taxon>Rutelinae</taxon>
        <taxon>Popillia</taxon>
    </lineage>
</organism>
<evidence type="ECO:0008006" key="4">
    <source>
        <dbReference type="Google" id="ProtNLM"/>
    </source>
</evidence>
<dbReference type="Proteomes" id="UP001458880">
    <property type="component" value="Unassembled WGS sequence"/>
</dbReference>
<dbReference type="EMBL" id="JASPKY010000034">
    <property type="protein sequence ID" value="KAK9747115.1"/>
    <property type="molecule type" value="Genomic_DNA"/>
</dbReference>
<reference evidence="2 3" key="1">
    <citation type="journal article" date="2024" name="BMC Genomics">
        <title>De novo assembly and annotation of Popillia japonica's genome with initial clues to its potential as an invasive pest.</title>
        <authorList>
            <person name="Cucini C."/>
            <person name="Boschi S."/>
            <person name="Funari R."/>
            <person name="Cardaioli E."/>
            <person name="Iannotti N."/>
            <person name="Marturano G."/>
            <person name="Paoli F."/>
            <person name="Bruttini M."/>
            <person name="Carapelli A."/>
            <person name="Frati F."/>
            <person name="Nardi F."/>
        </authorList>
    </citation>
    <scope>NUCLEOTIDE SEQUENCE [LARGE SCALE GENOMIC DNA]</scope>
    <source>
        <strain evidence="2">DMR45628</strain>
    </source>
</reference>
<evidence type="ECO:0000313" key="2">
    <source>
        <dbReference type="EMBL" id="KAK9747115.1"/>
    </source>
</evidence>
<sequence length="80" mass="9270">MYRDRYSPHWLTCHLVIILLQLLRSDTVATKHNPGPAAYFVNNKVCGKIKIRNITKDYTILNNCNYSLNLLSNMYASHSK</sequence>
<feature type="signal peptide" evidence="1">
    <location>
        <begin position="1"/>
        <end position="25"/>
    </location>
</feature>
<proteinExistence type="predicted"/>
<feature type="chain" id="PRO_5043766248" description="Secreted protein" evidence="1">
    <location>
        <begin position="26"/>
        <end position="80"/>
    </location>
</feature>
<name>A0AAW1MP80_POPJA</name>
<comment type="caution">
    <text evidence="2">The sequence shown here is derived from an EMBL/GenBank/DDBJ whole genome shotgun (WGS) entry which is preliminary data.</text>
</comment>
<evidence type="ECO:0000313" key="3">
    <source>
        <dbReference type="Proteomes" id="UP001458880"/>
    </source>
</evidence>
<gene>
    <name evidence="2" type="ORF">QE152_g5584</name>
</gene>
<evidence type="ECO:0000256" key="1">
    <source>
        <dbReference type="SAM" id="SignalP"/>
    </source>
</evidence>
<protein>
    <recommendedName>
        <fullName evidence="4">Secreted protein</fullName>
    </recommendedName>
</protein>